<reference evidence="1 2" key="1">
    <citation type="submission" date="2024-04" db="EMBL/GenBank/DDBJ databases">
        <authorList>
            <person name="Rising A."/>
            <person name="Reimegard J."/>
            <person name="Sonavane S."/>
            <person name="Akerstrom W."/>
            <person name="Nylinder S."/>
            <person name="Hedman E."/>
            <person name="Kallberg Y."/>
        </authorList>
    </citation>
    <scope>NUCLEOTIDE SEQUENCE [LARGE SCALE GENOMIC DNA]</scope>
</reference>
<dbReference type="AlphaFoldDB" id="A0AAV1YVB2"/>
<gene>
    <name evidence="1" type="ORF">LARSCL_LOCUS1229</name>
</gene>
<dbReference type="Proteomes" id="UP001497382">
    <property type="component" value="Unassembled WGS sequence"/>
</dbReference>
<keyword evidence="2" id="KW-1185">Reference proteome</keyword>
<protein>
    <submittedName>
        <fullName evidence="1">Uncharacterized protein</fullName>
    </submittedName>
</protein>
<name>A0AAV1YVB2_9ARAC</name>
<accession>A0AAV1YVB2</accession>
<evidence type="ECO:0000313" key="1">
    <source>
        <dbReference type="EMBL" id="CAL1262843.1"/>
    </source>
</evidence>
<sequence length="46" mass="5359">MNFPQQRNILSKDFFQVFGGVICEGQKEDKKCHNEMPWNISSASRI</sequence>
<comment type="caution">
    <text evidence="1">The sequence shown here is derived from an EMBL/GenBank/DDBJ whole genome shotgun (WGS) entry which is preliminary data.</text>
</comment>
<proteinExistence type="predicted"/>
<organism evidence="1 2">
    <name type="scientific">Larinioides sclopetarius</name>
    <dbReference type="NCBI Taxonomy" id="280406"/>
    <lineage>
        <taxon>Eukaryota</taxon>
        <taxon>Metazoa</taxon>
        <taxon>Ecdysozoa</taxon>
        <taxon>Arthropoda</taxon>
        <taxon>Chelicerata</taxon>
        <taxon>Arachnida</taxon>
        <taxon>Araneae</taxon>
        <taxon>Araneomorphae</taxon>
        <taxon>Entelegynae</taxon>
        <taxon>Araneoidea</taxon>
        <taxon>Araneidae</taxon>
        <taxon>Larinioides</taxon>
    </lineage>
</organism>
<dbReference type="EMBL" id="CAXIEN010000007">
    <property type="protein sequence ID" value="CAL1262843.1"/>
    <property type="molecule type" value="Genomic_DNA"/>
</dbReference>
<evidence type="ECO:0000313" key="2">
    <source>
        <dbReference type="Proteomes" id="UP001497382"/>
    </source>
</evidence>